<dbReference type="SUPFAM" id="SSF75304">
    <property type="entry name" value="Amidase signature (AS) enzymes"/>
    <property type="match status" value="1"/>
</dbReference>
<dbReference type="InterPro" id="IPR023631">
    <property type="entry name" value="Amidase_dom"/>
</dbReference>
<organism evidence="2 3">
    <name type="scientific">Caenorhabditis angaria</name>
    <dbReference type="NCBI Taxonomy" id="860376"/>
    <lineage>
        <taxon>Eukaryota</taxon>
        <taxon>Metazoa</taxon>
        <taxon>Ecdysozoa</taxon>
        <taxon>Nematoda</taxon>
        <taxon>Chromadorea</taxon>
        <taxon>Rhabditida</taxon>
        <taxon>Rhabditina</taxon>
        <taxon>Rhabditomorpha</taxon>
        <taxon>Rhabditoidea</taxon>
        <taxon>Rhabditidae</taxon>
        <taxon>Peloderinae</taxon>
        <taxon>Caenorhabditis</taxon>
    </lineage>
</organism>
<dbReference type="GO" id="GO:0009062">
    <property type="term" value="P:fatty acid catabolic process"/>
    <property type="evidence" value="ECO:0007669"/>
    <property type="project" value="TreeGrafter"/>
</dbReference>
<accession>A0A9P1IQK2</accession>
<dbReference type="InterPro" id="IPR052096">
    <property type="entry name" value="Endocannabinoid_amidase"/>
</dbReference>
<evidence type="ECO:0000259" key="1">
    <source>
        <dbReference type="Pfam" id="PF01425"/>
    </source>
</evidence>
<dbReference type="Gene3D" id="3.90.1300.10">
    <property type="entry name" value="Amidase signature (AS) domain"/>
    <property type="match status" value="1"/>
</dbReference>
<dbReference type="Pfam" id="PF01425">
    <property type="entry name" value="Amidase"/>
    <property type="match status" value="1"/>
</dbReference>
<dbReference type="AlphaFoldDB" id="A0A9P1IQK2"/>
<sequence length="154" mass="17680">MRKLMPMRRIRNVLKELPHDCEEMREMHGKIEEYRHEFVIEMRKQNLDAIICPAFGSYPPKHGAPNKMISATSYTALYNLIDFPAGTVPIGKIGKNECEFEGNGDIWDKLVGENLKGCEGLSISVQIATPPFKDEMCLRIMRDVEKYFDKGKNN</sequence>
<dbReference type="EMBL" id="CANHGI010000004">
    <property type="protein sequence ID" value="CAI5449387.1"/>
    <property type="molecule type" value="Genomic_DNA"/>
</dbReference>
<dbReference type="PANTHER" id="PTHR45847">
    <property type="entry name" value="FATTY ACID AMIDE HYDROLASE"/>
    <property type="match status" value="1"/>
</dbReference>
<keyword evidence="3" id="KW-1185">Reference proteome</keyword>
<protein>
    <recommendedName>
        <fullName evidence="1">Amidase domain-containing protein</fullName>
    </recommendedName>
</protein>
<name>A0A9P1IQK2_9PELO</name>
<dbReference type="GO" id="GO:0017064">
    <property type="term" value="F:fatty acid amide hydrolase activity"/>
    <property type="evidence" value="ECO:0007669"/>
    <property type="project" value="TreeGrafter"/>
</dbReference>
<evidence type="ECO:0000313" key="2">
    <source>
        <dbReference type="EMBL" id="CAI5449387.1"/>
    </source>
</evidence>
<reference evidence="2" key="1">
    <citation type="submission" date="2022-11" db="EMBL/GenBank/DDBJ databases">
        <authorList>
            <person name="Kikuchi T."/>
        </authorList>
    </citation>
    <scope>NUCLEOTIDE SEQUENCE</scope>
    <source>
        <strain evidence="2">PS1010</strain>
    </source>
</reference>
<dbReference type="GO" id="GO:0004040">
    <property type="term" value="F:amidase activity"/>
    <property type="evidence" value="ECO:0007669"/>
    <property type="project" value="TreeGrafter"/>
</dbReference>
<dbReference type="OrthoDB" id="6428749at2759"/>
<comment type="caution">
    <text evidence="2">The sequence shown here is derived from an EMBL/GenBank/DDBJ whole genome shotgun (WGS) entry which is preliminary data.</text>
</comment>
<dbReference type="InterPro" id="IPR036928">
    <property type="entry name" value="AS_sf"/>
</dbReference>
<dbReference type="PANTHER" id="PTHR45847:SF7">
    <property type="entry name" value="AMIDASE DOMAIN-CONTAINING PROTEIN"/>
    <property type="match status" value="1"/>
</dbReference>
<feature type="domain" description="Amidase" evidence="1">
    <location>
        <begin position="29"/>
        <end position="138"/>
    </location>
</feature>
<evidence type="ECO:0000313" key="3">
    <source>
        <dbReference type="Proteomes" id="UP001152747"/>
    </source>
</evidence>
<gene>
    <name evidence="2" type="ORF">CAMP_LOCUS12024</name>
</gene>
<dbReference type="Proteomes" id="UP001152747">
    <property type="component" value="Unassembled WGS sequence"/>
</dbReference>
<proteinExistence type="predicted"/>